<evidence type="ECO:0000313" key="8">
    <source>
        <dbReference type="Proteomes" id="UP000445000"/>
    </source>
</evidence>
<dbReference type="PANTHER" id="PTHR42918:SF6">
    <property type="entry name" value="ELONGATION FACTOR P--(R)-BETA-LYSINE LIGASE"/>
    <property type="match status" value="1"/>
</dbReference>
<comment type="caution">
    <text evidence="7">The sequence shown here is derived from an EMBL/GenBank/DDBJ whole genome shotgun (WGS) entry which is preliminary data.</text>
</comment>
<keyword evidence="3" id="KW-0547">Nucleotide-binding</keyword>
<evidence type="ECO:0000256" key="2">
    <source>
        <dbReference type="ARBA" id="ARBA00022598"/>
    </source>
</evidence>
<dbReference type="InterPro" id="IPR004525">
    <property type="entry name" value="EpmA"/>
</dbReference>
<organism evidence="7 8">
    <name type="scientific">Steroidobacter agaridevorans</name>
    <dbReference type="NCBI Taxonomy" id="2695856"/>
    <lineage>
        <taxon>Bacteria</taxon>
        <taxon>Pseudomonadati</taxon>
        <taxon>Pseudomonadota</taxon>
        <taxon>Gammaproteobacteria</taxon>
        <taxon>Steroidobacterales</taxon>
        <taxon>Steroidobacteraceae</taxon>
        <taxon>Steroidobacter</taxon>
    </lineage>
</organism>
<dbReference type="NCBIfam" id="TIGR00462">
    <property type="entry name" value="genX"/>
    <property type="match status" value="1"/>
</dbReference>
<protein>
    <submittedName>
        <fullName evidence="7">Elongation factor P--(R)-beta-lysine ligase</fullName>
    </submittedName>
</protein>
<dbReference type="GO" id="GO:0003746">
    <property type="term" value="F:translation elongation factor activity"/>
    <property type="evidence" value="ECO:0007669"/>
    <property type="project" value="UniProtKB-KW"/>
</dbReference>
<dbReference type="FunFam" id="3.30.930.10:FF:000017">
    <property type="entry name" value="Elongation factor P--(R)-beta-lysine ligase"/>
    <property type="match status" value="1"/>
</dbReference>
<dbReference type="GO" id="GO:0005829">
    <property type="term" value="C:cytosol"/>
    <property type="evidence" value="ECO:0007669"/>
    <property type="project" value="TreeGrafter"/>
</dbReference>
<keyword evidence="8" id="KW-1185">Reference proteome</keyword>
<evidence type="ECO:0000256" key="5">
    <source>
        <dbReference type="ARBA" id="ARBA00052794"/>
    </source>
</evidence>
<dbReference type="PROSITE" id="PS50862">
    <property type="entry name" value="AA_TRNA_LIGASE_II"/>
    <property type="match status" value="1"/>
</dbReference>
<dbReference type="GO" id="GO:0004824">
    <property type="term" value="F:lysine-tRNA ligase activity"/>
    <property type="evidence" value="ECO:0007669"/>
    <property type="project" value="InterPro"/>
</dbReference>
<keyword evidence="4" id="KW-0067">ATP-binding</keyword>
<comment type="subunit">
    <text evidence="1">Homodimer.</text>
</comment>
<dbReference type="Proteomes" id="UP000445000">
    <property type="component" value="Unassembled WGS sequence"/>
</dbReference>
<dbReference type="EMBL" id="BLJN01000002">
    <property type="protein sequence ID" value="GFE79722.1"/>
    <property type="molecule type" value="Genomic_DNA"/>
</dbReference>
<dbReference type="PRINTS" id="PR00982">
    <property type="entry name" value="TRNASYNTHLYS"/>
</dbReference>
<evidence type="ECO:0000259" key="6">
    <source>
        <dbReference type="PROSITE" id="PS50862"/>
    </source>
</evidence>
<proteinExistence type="predicted"/>
<dbReference type="GO" id="GO:0000049">
    <property type="term" value="F:tRNA binding"/>
    <property type="evidence" value="ECO:0007669"/>
    <property type="project" value="TreeGrafter"/>
</dbReference>
<sequence length="318" mass="35292">MNKHWRPTAPIATLEIRASMLRAAREYFTATRALEVDTPTLSSAAVTDVHLASVAATALGRQTFLQTSPEYAMKRLLAAGCGDIWQICKVYRDGESGRSHNPEFTMIEWYRLGMDHHALMSDVERLIGAMLPPSRAFDRSERLTYREAVQLHAGIDPFDDPLAVLIARLESAEIEVPRDVKSDRDACLDLIMGILVGPQLGHDRLTFIYDYPASQAALAQIRGPVASRFEAYMDGLELCNGFHELANAAEQRARFERDLAERVKRGLPPMPIDERFLAALDHGLPECSGVALGFDRLVMCATGAKHIDAVLAFPFDRA</sequence>
<dbReference type="InterPro" id="IPR018149">
    <property type="entry name" value="Lys-tRNA-synth_II_C"/>
</dbReference>
<dbReference type="PANTHER" id="PTHR42918">
    <property type="entry name" value="LYSYL-TRNA SYNTHETASE"/>
    <property type="match status" value="1"/>
</dbReference>
<dbReference type="NCBIfam" id="NF006828">
    <property type="entry name" value="PRK09350.1"/>
    <property type="match status" value="1"/>
</dbReference>
<dbReference type="GO" id="GO:0005524">
    <property type="term" value="F:ATP binding"/>
    <property type="evidence" value="ECO:0007669"/>
    <property type="project" value="UniProtKB-KW"/>
</dbReference>
<name>A0A829YAR7_9GAMM</name>
<dbReference type="InterPro" id="IPR006195">
    <property type="entry name" value="aa-tRNA-synth_II"/>
</dbReference>
<keyword evidence="2 7" id="KW-0436">Ligase</keyword>
<dbReference type="InterPro" id="IPR045864">
    <property type="entry name" value="aa-tRNA-synth_II/BPL/LPL"/>
</dbReference>
<evidence type="ECO:0000256" key="1">
    <source>
        <dbReference type="ARBA" id="ARBA00011738"/>
    </source>
</evidence>
<evidence type="ECO:0000313" key="7">
    <source>
        <dbReference type="EMBL" id="GFE79722.1"/>
    </source>
</evidence>
<dbReference type="SUPFAM" id="SSF55681">
    <property type="entry name" value="Class II aaRS and biotin synthetases"/>
    <property type="match status" value="1"/>
</dbReference>
<reference evidence="8" key="1">
    <citation type="submission" date="2020-01" db="EMBL/GenBank/DDBJ databases">
        <title>'Steroidobacter agaridevorans' sp. nov., agar-degrading bacteria isolated from rhizosphere soils.</title>
        <authorList>
            <person name="Ikenaga M."/>
            <person name="Kataoka M."/>
            <person name="Murouchi A."/>
            <person name="Katsuragi S."/>
            <person name="Sakai M."/>
        </authorList>
    </citation>
    <scope>NUCLEOTIDE SEQUENCE [LARGE SCALE GENOMIC DNA]</scope>
    <source>
        <strain evidence="8">YU21-B</strain>
    </source>
</reference>
<feature type="domain" description="Aminoacyl-transfer RNA synthetases class-II family profile" evidence="6">
    <location>
        <begin position="14"/>
        <end position="314"/>
    </location>
</feature>
<evidence type="ECO:0000256" key="4">
    <source>
        <dbReference type="ARBA" id="ARBA00022840"/>
    </source>
</evidence>
<dbReference type="InterPro" id="IPR004364">
    <property type="entry name" value="Aa-tRNA-synt_II"/>
</dbReference>
<gene>
    <name evidence="7" type="primary">epmA</name>
    <name evidence="7" type="ORF">GCM10011487_17220</name>
</gene>
<dbReference type="Gene3D" id="3.30.930.10">
    <property type="entry name" value="Bira Bifunctional Protein, Domain 2"/>
    <property type="match status" value="1"/>
</dbReference>
<evidence type="ECO:0000256" key="3">
    <source>
        <dbReference type="ARBA" id="ARBA00022741"/>
    </source>
</evidence>
<accession>A0A829YAR7</accession>
<keyword evidence="7" id="KW-0251">Elongation factor</keyword>
<dbReference type="GO" id="GO:0006430">
    <property type="term" value="P:lysyl-tRNA aminoacylation"/>
    <property type="evidence" value="ECO:0007669"/>
    <property type="project" value="InterPro"/>
</dbReference>
<dbReference type="RefSeq" id="WP_161811485.1">
    <property type="nucleotide sequence ID" value="NZ_BLJN01000002.1"/>
</dbReference>
<keyword evidence="7" id="KW-0648">Protein biosynthesis</keyword>
<comment type="catalytic activity">
    <reaction evidence="5">
        <text>D-beta-lysine + L-lysyl-[protein] + ATP = N(6)-((3R)-3,6-diaminohexanoyl)-L-lysyl-[protein] + AMP + diphosphate + H(+)</text>
        <dbReference type="Rhea" id="RHEA:83435"/>
        <dbReference type="Rhea" id="RHEA-COMP:9752"/>
        <dbReference type="Rhea" id="RHEA-COMP:20131"/>
        <dbReference type="ChEBI" id="CHEBI:15378"/>
        <dbReference type="ChEBI" id="CHEBI:29969"/>
        <dbReference type="ChEBI" id="CHEBI:30616"/>
        <dbReference type="ChEBI" id="CHEBI:33019"/>
        <dbReference type="ChEBI" id="CHEBI:84138"/>
        <dbReference type="ChEBI" id="CHEBI:156053"/>
        <dbReference type="ChEBI" id="CHEBI:456215"/>
    </reaction>
    <physiologicalReaction direction="left-to-right" evidence="5">
        <dbReference type="Rhea" id="RHEA:83436"/>
    </physiologicalReaction>
</comment>
<dbReference type="Pfam" id="PF00152">
    <property type="entry name" value="tRNA-synt_2"/>
    <property type="match status" value="1"/>
</dbReference>
<dbReference type="AlphaFoldDB" id="A0A829YAR7"/>